<comment type="caution">
    <text evidence="1">The sequence shown here is derived from an EMBL/GenBank/DDBJ whole genome shotgun (WGS) entry which is preliminary data.</text>
</comment>
<evidence type="ECO:0000313" key="1">
    <source>
        <dbReference type="EMBL" id="GLS15384.1"/>
    </source>
</evidence>
<name>A0ABQ6C5J4_9BURK</name>
<protein>
    <recommendedName>
        <fullName evidence="3">Dethiobiotin synthase</fullName>
    </recommendedName>
</protein>
<dbReference type="RefSeq" id="WP_284308307.1">
    <property type="nucleotide sequence ID" value="NZ_BSPB01000024.1"/>
</dbReference>
<dbReference type="Pfam" id="PF13500">
    <property type="entry name" value="AAA_26"/>
    <property type="match status" value="1"/>
</dbReference>
<dbReference type="Proteomes" id="UP001156903">
    <property type="component" value="Unassembled WGS sequence"/>
</dbReference>
<accession>A0ABQ6C5J4</accession>
<keyword evidence="2" id="KW-1185">Reference proteome</keyword>
<dbReference type="EMBL" id="BSPB01000024">
    <property type="protein sequence ID" value="GLS15384.1"/>
    <property type="molecule type" value="Genomic_DNA"/>
</dbReference>
<proteinExistence type="predicted"/>
<evidence type="ECO:0000313" key="2">
    <source>
        <dbReference type="Proteomes" id="UP001156903"/>
    </source>
</evidence>
<dbReference type="InterPro" id="IPR027417">
    <property type="entry name" value="P-loop_NTPase"/>
</dbReference>
<reference evidence="2" key="1">
    <citation type="journal article" date="2019" name="Int. J. Syst. Evol. Microbiol.">
        <title>The Global Catalogue of Microorganisms (GCM) 10K type strain sequencing project: providing services to taxonomists for standard genome sequencing and annotation.</title>
        <authorList>
            <consortium name="The Broad Institute Genomics Platform"/>
            <consortium name="The Broad Institute Genome Sequencing Center for Infectious Disease"/>
            <person name="Wu L."/>
            <person name="Ma J."/>
        </authorList>
    </citation>
    <scope>NUCLEOTIDE SEQUENCE [LARGE SCALE GENOMIC DNA]</scope>
    <source>
        <strain evidence="2">NBRC 109341</strain>
    </source>
</reference>
<gene>
    <name evidence="1" type="ORF">GCM10007935_28190</name>
</gene>
<evidence type="ECO:0008006" key="3">
    <source>
        <dbReference type="Google" id="ProtNLM"/>
    </source>
</evidence>
<dbReference type="SUPFAM" id="SSF52540">
    <property type="entry name" value="P-loop containing nucleoside triphosphate hydrolases"/>
    <property type="match status" value="1"/>
</dbReference>
<organism evidence="1 2">
    <name type="scientific">Hydrogenophaga electricum</name>
    <dbReference type="NCBI Taxonomy" id="1230953"/>
    <lineage>
        <taxon>Bacteria</taxon>
        <taxon>Pseudomonadati</taxon>
        <taxon>Pseudomonadota</taxon>
        <taxon>Betaproteobacteria</taxon>
        <taxon>Burkholderiales</taxon>
        <taxon>Comamonadaceae</taxon>
        <taxon>Hydrogenophaga</taxon>
    </lineage>
</organism>
<sequence>MAFHPARQTVAEPAPASFCVLGMAESVHWVSLALMRAVRAQGFRTTGLMPVARDAQWRHGRWHSARVARLQAASSFDFPASALCTAPVPDPAVTAAPPRFDPEAVAESYAALATWTDVVVVDGVGDPDAALAPGFTLADLAQSLGLPVIVVCEDDAAALQASCALVKRCRARGLRVAGWVQVGQHPQACAAGIPRLGVLPRDDLQQPGVAACHVDAARLIEALGPAAP</sequence>
<dbReference type="Gene3D" id="3.40.50.300">
    <property type="entry name" value="P-loop containing nucleotide triphosphate hydrolases"/>
    <property type="match status" value="1"/>
</dbReference>